<feature type="region of interest" description="Disordered" evidence="11">
    <location>
        <begin position="758"/>
        <end position="781"/>
    </location>
</feature>
<evidence type="ECO:0000313" key="16">
    <source>
        <dbReference type="EMBL" id="TSO98533.1"/>
    </source>
</evidence>
<reference evidence="16 17" key="1">
    <citation type="journal article" date="2019" name="Genome Biol. Evol.">
        <title>Whole-Genome Sequencing of the Giant Devil Catfish, Bagarius yarrelli.</title>
        <authorList>
            <person name="Jiang W."/>
            <person name="Lv Y."/>
            <person name="Cheng L."/>
            <person name="Yang K."/>
            <person name="Chao B."/>
            <person name="Wang X."/>
            <person name="Li Y."/>
            <person name="Pan X."/>
            <person name="You X."/>
            <person name="Zhang Y."/>
            <person name="Yang J."/>
            <person name="Li J."/>
            <person name="Zhang X."/>
            <person name="Liu S."/>
            <person name="Sun C."/>
            <person name="Yang J."/>
            <person name="Shi Q."/>
        </authorList>
    </citation>
    <scope>NUCLEOTIDE SEQUENCE [LARGE SCALE GENOMIC DNA]</scope>
    <source>
        <strain evidence="16">JWS20170419001</strain>
        <tissue evidence="16">Muscle</tissue>
    </source>
</reference>
<dbReference type="InterPro" id="IPR000203">
    <property type="entry name" value="GPS"/>
</dbReference>
<feature type="compositionally biased region" description="Acidic residues" evidence="11">
    <location>
        <begin position="832"/>
        <end position="854"/>
    </location>
</feature>
<dbReference type="Gene3D" id="1.20.1070.10">
    <property type="entry name" value="Rhodopsin 7-helix transmembrane proteins"/>
    <property type="match status" value="2"/>
</dbReference>
<keyword evidence="5 12" id="KW-1133">Transmembrane helix</keyword>
<comment type="caution">
    <text evidence="10">Lacks conserved residue(s) required for the propagation of feature annotation.</text>
</comment>
<dbReference type="SMART" id="SM00303">
    <property type="entry name" value="GPS"/>
    <property type="match status" value="1"/>
</dbReference>
<evidence type="ECO:0000256" key="2">
    <source>
        <dbReference type="ARBA" id="ARBA00004613"/>
    </source>
</evidence>
<keyword evidence="3" id="KW-0964">Secreted</keyword>
<dbReference type="InterPro" id="IPR046338">
    <property type="entry name" value="GAIN_dom_sf"/>
</dbReference>
<keyword evidence="8" id="KW-1015">Disulfide bond</keyword>
<feature type="transmembrane region" description="Helical" evidence="12">
    <location>
        <begin position="617"/>
        <end position="640"/>
    </location>
</feature>
<evidence type="ECO:0000256" key="5">
    <source>
        <dbReference type="ARBA" id="ARBA00022989"/>
    </source>
</evidence>
<comment type="subcellular location">
    <subcellularLocation>
        <location evidence="1">Membrane</location>
        <topology evidence="1">Multi-pass membrane protein</topology>
    </subcellularLocation>
    <subcellularLocation>
        <location evidence="2">Secreted</location>
    </subcellularLocation>
    <subcellularLocation>
        <location evidence="9">Synaptic cell membrane</location>
    </subcellularLocation>
</comment>
<dbReference type="GO" id="GO:0097060">
    <property type="term" value="C:synaptic membrane"/>
    <property type="evidence" value="ECO:0007669"/>
    <property type="project" value="UniProtKB-SubCell"/>
</dbReference>
<dbReference type="OrthoDB" id="1100386at2759"/>
<keyword evidence="4 12" id="KW-0812">Transmembrane</keyword>
<evidence type="ECO:0000256" key="11">
    <source>
        <dbReference type="SAM" id="MobiDB-lite"/>
    </source>
</evidence>
<dbReference type="SMART" id="SM00284">
    <property type="entry name" value="OLF"/>
    <property type="match status" value="1"/>
</dbReference>
<dbReference type="PANTHER" id="PTHR23192:SF73">
    <property type="entry name" value="ADHESION G PROTEIN-COUPLED RECEPTOR L3 ISOFORM X1"/>
    <property type="match status" value="1"/>
</dbReference>
<dbReference type="Pfam" id="PF01825">
    <property type="entry name" value="GPS"/>
    <property type="match status" value="1"/>
</dbReference>
<evidence type="ECO:0000259" key="14">
    <source>
        <dbReference type="PROSITE" id="PS50261"/>
    </source>
</evidence>
<feature type="transmembrane region" description="Helical" evidence="12">
    <location>
        <begin position="558"/>
        <end position="577"/>
    </location>
</feature>
<evidence type="ECO:0000256" key="6">
    <source>
        <dbReference type="ARBA" id="ARBA00023018"/>
    </source>
</evidence>
<dbReference type="PROSITE" id="PS51132">
    <property type="entry name" value="OLF"/>
    <property type="match status" value="1"/>
</dbReference>
<dbReference type="InterPro" id="IPR000832">
    <property type="entry name" value="GPCR_2_secretin-like"/>
</dbReference>
<feature type="transmembrane region" description="Helical" evidence="12">
    <location>
        <begin position="456"/>
        <end position="481"/>
    </location>
</feature>
<dbReference type="Pfam" id="PF02191">
    <property type="entry name" value="OLF"/>
    <property type="match status" value="1"/>
</dbReference>
<accession>A0A556UFZ5</accession>
<name>A0A556UFZ5_BAGYA</name>
<feature type="compositionally biased region" description="Polar residues" evidence="11">
    <location>
        <begin position="919"/>
        <end position="928"/>
    </location>
</feature>
<dbReference type="PROSITE" id="PS50261">
    <property type="entry name" value="G_PROTEIN_RECEP_F2_4"/>
    <property type="match status" value="1"/>
</dbReference>
<feature type="compositionally biased region" description="Pro residues" evidence="11">
    <location>
        <begin position="761"/>
        <end position="775"/>
    </location>
</feature>
<dbReference type="InterPro" id="IPR003112">
    <property type="entry name" value="Olfac-like_dom"/>
</dbReference>
<evidence type="ECO:0000256" key="7">
    <source>
        <dbReference type="ARBA" id="ARBA00023136"/>
    </source>
</evidence>
<dbReference type="GO" id="GO:0007166">
    <property type="term" value="P:cell surface receptor signaling pathway"/>
    <property type="evidence" value="ECO:0007669"/>
    <property type="project" value="InterPro"/>
</dbReference>
<evidence type="ECO:0000256" key="9">
    <source>
        <dbReference type="ARBA" id="ARBA00034109"/>
    </source>
</evidence>
<evidence type="ECO:0000259" key="15">
    <source>
        <dbReference type="PROSITE" id="PS51132"/>
    </source>
</evidence>
<keyword evidence="17" id="KW-1185">Reference proteome</keyword>
<dbReference type="AlphaFoldDB" id="A0A556UFZ5"/>
<comment type="caution">
    <text evidence="16">The sequence shown here is derived from an EMBL/GenBank/DDBJ whole genome shotgun (WGS) entry which is preliminary data.</text>
</comment>
<dbReference type="InterPro" id="IPR017981">
    <property type="entry name" value="GPCR_2-like_7TM"/>
</dbReference>
<protein>
    <submittedName>
        <fullName evidence="16">Adhesion G protein-coupled receptor L3</fullName>
    </submittedName>
</protein>
<sequence>MTLKRHWLGETREPGGNHVDDEKEAVNETFWDCLGLDLSDVGFLFPLTTPIFLCPGILKGVYQSEHLFESDHQSGSWCKDPLQSSNKIYYMPWTPYRTDTLTEYSSKEDFIAGRPTTTYKLPHRVDGTGFVVYDGALFFNKERTRNIVKFDLRTRIKSGEAIIANANYHDTSPYRWGGKSDIDLATDENGLWVIYATEQNNGKIVVSQLNPYTLRIEGSWDTTYDKRSASNAFMICGVLYVVKSVYEDDDNEASGNKIDYMYSTERNRGTNINIPFPNSYQYIAAVDYNPRDNLLYVWNNYHVVRYSLDFGNSDNRLNFGEIRMALVLYRNLGQYLSTENASVRLGSEAAYPNYSLIVNSPVITAAINKDSNKIYLSEPVRFVVSHLQRSESNFNPNCSFWSYSKRTMTGYWSTQDCRLGDTNSTHTSCSCTHLTNFAVLMAHVEVKMPATLLDMITWVGILLSLVCLLICIFTFCFFRGLQSDRNTIHKNLCISLFIAETLFLVGIYRSDQPIACAVFAALLHFFFLAAFTWMFLEGVQLYIMLVEVFESEYSRTKYFYLTGYGIPALIVAVSAAVDYRSYGTNHVSWVIGAIALLCLLGLTWAFGLMYINENTVIMAYLFTIFNSLQGMFIFIFHCILQKKGMLNNTRDTSVMDTLPLNGNHGNTYSDYLTYGSSSPTTLEKKILKELTANYASTYHPSTKLANHVANGGVPSPPSTTGISCDDENAAAVALGISREDENNTRTALSLEIIREESQAPLLPPRPPPPDGPPPLHTFSTHRRLPQENNESFFPLLKNETHSSHMLRDSLYTSMPTLTDHPHGSSDINGIRDEDEDEDDEDEEEEEEEDDEEEGSELHLPNGKGVMADADDVYYKSMPNLGSRNHIQELQSYYHMGRGGSDGFIAPPEKDESSPEEQPQDPSQLVTSL</sequence>
<dbReference type="Proteomes" id="UP000319801">
    <property type="component" value="Unassembled WGS sequence"/>
</dbReference>
<evidence type="ECO:0000256" key="12">
    <source>
        <dbReference type="SAM" id="Phobius"/>
    </source>
</evidence>
<evidence type="ECO:0000313" key="17">
    <source>
        <dbReference type="Proteomes" id="UP000319801"/>
    </source>
</evidence>
<evidence type="ECO:0000256" key="4">
    <source>
        <dbReference type="ARBA" id="ARBA00022692"/>
    </source>
</evidence>
<evidence type="ECO:0000259" key="13">
    <source>
        <dbReference type="PROSITE" id="PS50221"/>
    </source>
</evidence>
<keyword evidence="6" id="KW-0770">Synapse</keyword>
<gene>
    <name evidence="16" type="ORF">Baya_10615</name>
</gene>
<evidence type="ECO:0000256" key="1">
    <source>
        <dbReference type="ARBA" id="ARBA00004141"/>
    </source>
</evidence>
<feature type="transmembrane region" description="Helical" evidence="12">
    <location>
        <begin position="589"/>
        <end position="611"/>
    </location>
</feature>
<dbReference type="Pfam" id="PF00002">
    <property type="entry name" value="7tm_2"/>
    <property type="match status" value="1"/>
</dbReference>
<dbReference type="GO" id="GO:0004930">
    <property type="term" value="F:G protein-coupled receptor activity"/>
    <property type="evidence" value="ECO:0007669"/>
    <property type="project" value="InterPro"/>
</dbReference>
<evidence type="ECO:0000256" key="3">
    <source>
        <dbReference type="ARBA" id="ARBA00022525"/>
    </source>
</evidence>
<dbReference type="PRINTS" id="PR00249">
    <property type="entry name" value="GPCRSECRETIN"/>
</dbReference>
<dbReference type="EMBL" id="VCAZ01000072">
    <property type="protein sequence ID" value="TSO98533.1"/>
    <property type="molecule type" value="Genomic_DNA"/>
</dbReference>
<keyword evidence="7 12" id="KW-0472">Membrane</keyword>
<evidence type="ECO:0000256" key="8">
    <source>
        <dbReference type="ARBA" id="ARBA00023157"/>
    </source>
</evidence>
<dbReference type="PROSITE" id="PS50221">
    <property type="entry name" value="GAIN_B"/>
    <property type="match status" value="1"/>
</dbReference>
<feature type="domain" description="Olfactomedin-like" evidence="15">
    <location>
        <begin position="32"/>
        <end position="312"/>
    </location>
</feature>
<dbReference type="Pfam" id="PF02354">
    <property type="entry name" value="Latrophilin"/>
    <property type="match status" value="1"/>
</dbReference>
<organism evidence="16 17">
    <name type="scientific">Bagarius yarrelli</name>
    <name type="common">Goonch</name>
    <name type="synonym">Bagrus yarrelli</name>
    <dbReference type="NCBI Taxonomy" id="175774"/>
    <lineage>
        <taxon>Eukaryota</taxon>
        <taxon>Metazoa</taxon>
        <taxon>Chordata</taxon>
        <taxon>Craniata</taxon>
        <taxon>Vertebrata</taxon>
        <taxon>Euteleostomi</taxon>
        <taxon>Actinopterygii</taxon>
        <taxon>Neopterygii</taxon>
        <taxon>Teleostei</taxon>
        <taxon>Ostariophysi</taxon>
        <taxon>Siluriformes</taxon>
        <taxon>Sisoridae</taxon>
        <taxon>Sisorinae</taxon>
        <taxon>Bagarius</taxon>
    </lineage>
</organism>
<feature type="transmembrane region" description="Helical" evidence="12">
    <location>
        <begin position="487"/>
        <end position="507"/>
    </location>
</feature>
<evidence type="ECO:0000256" key="10">
    <source>
        <dbReference type="PROSITE-ProRule" id="PRU00446"/>
    </source>
</evidence>
<feature type="domain" description="G-protein coupled receptors family 2 profile 2" evidence="14">
    <location>
        <begin position="453"/>
        <end position="590"/>
    </location>
</feature>
<proteinExistence type="predicted"/>
<dbReference type="InterPro" id="IPR050605">
    <property type="entry name" value="Olfactomedin-like_domain"/>
</dbReference>
<dbReference type="GO" id="GO:0005615">
    <property type="term" value="C:extracellular space"/>
    <property type="evidence" value="ECO:0007669"/>
    <property type="project" value="TreeGrafter"/>
</dbReference>
<dbReference type="InterPro" id="IPR057244">
    <property type="entry name" value="GAIN_B"/>
</dbReference>
<feature type="transmembrane region" description="Helical" evidence="12">
    <location>
        <begin position="514"/>
        <end position="536"/>
    </location>
</feature>
<keyword evidence="16" id="KW-0675">Receptor</keyword>
<dbReference type="Gene3D" id="2.60.220.50">
    <property type="match status" value="1"/>
</dbReference>
<feature type="region of interest" description="Disordered" evidence="11">
    <location>
        <begin position="893"/>
        <end position="928"/>
    </location>
</feature>
<feature type="region of interest" description="Disordered" evidence="11">
    <location>
        <begin position="813"/>
        <end position="870"/>
    </location>
</feature>
<dbReference type="InterPro" id="IPR003334">
    <property type="entry name" value="GPCR_2_latrophilin_rcpt_C"/>
</dbReference>
<feature type="domain" description="GAIN-B" evidence="13">
    <location>
        <begin position="279"/>
        <end position="447"/>
    </location>
</feature>
<dbReference type="PANTHER" id="PTHR23192">
    <property type="entry name" value="OLFACTOMEDIN-RELATED"/>
    <property type="match status" value="1"/>
</dbReference>